<dbReference type="Gene3D" id="3.90.870.10">
    <property type="entry name" value="DHBP synthase"/>
    <property type="match status" value="1"/>
</dbReference>
<gene>
    <name evidence="1" type="ORF">JOF53_000196</name>
</gene>
<proteinExistence type="predicted"/>
<dbReference type="RefSeq" id="WP_086783572.1">
    <property type="nucleotide sequence ID" value="NZ_JAGIOO010000001.1"/>
</dbReference>
<dbReference type="InterPro" id="IPR017945">
    <property type="entry name" value="DHBP_synth_RibB-like_a/b_dom"/>
</dbReference>
<protein>
    <submittedName>
        <fullName evidence="1">tRNA A37 threonylcarbamoyladenosine synthetase subunit TsaC/SUA5/YrdC</fullName>
    </submittedName>
</protein>
<dbReference type="EMBL" id="JAGIOO010000001">
    <property type="protein sequence ID" value="MBP2471324.1"/>
    <property type="molecule type" value="Genomic_DNA"/>
</dbReference>
<reference evidence="1 2" key="1">
    <citation type="submission" date="2021-03" db="EMBL/GenBank/DDBJ databases">
        <title>Sequencing the genomes of 1000 actinobacteria strains.</title>
        <authorList>
            <person name="Klenk H.-P."/>
        </authorList>
    </citation>
    <scope>NUCLEOTIDE SEQUENCE [LARGE SCALE GENOMIC DNA]</scope>
    <source>
        <strain evidence="1 2">DSM 44580</strain>
    </source>
</reference>
<evidence type="ECO:0000313" key="2">
    <source>
        <dbReference type="Proteomes" id="UP001519363"/>
    </source>
</evidence>
<accession>A0ABS5A507</accession>
<dbReference type="Proteomes" id="UP001519363">
    <property type="component" value="Unassembled WGS sequence"/>
</dbReference>
<evidence type="ECO:0000313" key="1">
    <source>
        <dbReference type="EMBL" id="MBP2471324.1"/>
    </source>
</evidence>
<sequence>MDASRGPGPDSDLFRHVTGLADVEAALARGEAVVLPNPHPLTSVVAATTAGVVNTAKGRPSDQAVALWLAEDGPWQELAAVLDLGEQGVACARHLLVEERITALLPVTAAAPAWVREAARDGFVLVFGSCWEPLRPLLSRPLRVSSANRTGQVPVANAAAARAVFPPEVHVLADGDGLPATGRHATTTLRITRAGLTHIRPGAQCHAHGGAEAYLAHLAQTRAGVRALS</sequence>
<comment type="caution">
    <text evidence="1">The sequence shown here is derived from an EMBL/GenBank/DDBJ whole genome shotgun (WGS) entry which is preliminary data.</text>
</comment>
<organism evidence="1 2">
    <name type="scientific">Crossiella equi</name>
    <dbReference type="NCBI Taxonomy" id="130796"/>
    <lineage>
        <taxon>Bacteria</taxon>
        <taxon>Bacillati</taxon>
        <taxon>Actinomycetota</taxon>
        <taxon>Actinomycetes</taxon>
        <taxon>Pseudonocardiales</taxon>
        <taxon>Pseudonocardiaceae</taxon>
        <taxon>Crossiella</taxon>
    </lineage>
</organism>
<keyword evidence="2" id="KW-1185">Reference proteome</keyword>
<dbReference type="SUPFAM" id="SSF55821">
    <property type="entry name" value="YrdC/RibB"/>
    <property type="match status" value="1"/>
</dbReference>
<name>A0ABS5A507_9PSEU</name>